<dbReference type="SUPFAM" id="SSF50978">
    <property type="entry name" value="WD40 repeat-like"/>
    <property type="match status" value="1"/>
</dbReference>
<feature type="compositionally biased region" description="Basic and acidic residues" evidence="7">
    <location>
        <begin position="1155"/>
        <end position="1165"/>
    </location>
</feature>
<evidence type="ECO:0000256" key="4">
    <source>
        <dbReference type="ARBA" id="ARBA00023015"/>
    </source>
</evidence>
<comment type="subcellular location">
    <subcellularLocation>
        <location evidence="1">Nucleus</location>
    </subcellularLocation>
</comment>
<feature type="region of interest" description="Disordered" evidence="7">
    <location>
        <begin position="812"/>
        <end position="845"/>
    </location>
</feature>
<dbReference type="EMBL" id="KV749903">
    <property type="protein sequence ID" value="OCL07278.1"/>
    <property type="molecule type" value="Genomic_DNA"/>
</dbReference>
<dbReference type="OrthoDB" id="7326421at2759"/>
<feature type="compositionally biased region" description="Low complexity" evidence="7">
    <location>
        <begin position="478"/>
        <end position="499"/>
    </location>
</feature>
<dbReference type="GO" id="GO:0005634">
    <property type="term" value="C:nucleus"/>
    <property type="evidence" value="ECO:0007669"/>
    <property type="project" value="UniProtKB-SubCell"/>
</dbReference>
<feature type="region of interest" description="Disordered" evidence="7">
    <location>
        <begin position="1002"/>
        <end position="1338"/>
    </location>
</feature>
<feature type="compositionally biased region" description="Basic and acidic residues" evidence="7">
    <location>
        <begin position="1359"/>
        <end position="1371"/>
    </location>
</feature>
<keyword evidence="6" id="KW-0539">Nucleus</keyword>
<evidence type="ECO:0000259" key="8">
    <source>
        <dbReference type="Pfam" id="PF23774"/>
    </source>
</evidence>
<evidence type="ECO:0000256" key="3">
    <source>
        <dbReference type="ARBA" id="ARBA00022884"/>
    </source>
</evidence>
<dbReference type="Gene3D" id="2.130.10.10">
    <property type="entry name" value="YVTN repeat-like/Quinoprotein amine dehydrogenase"/>
    <property type="match status" value="1"/>
</dbReference>
<feature type="region of interest" description="Disordered" evidence="7">
    <location>
        <begin position="1578"/>
        <end position="1686"/>
    </location>
</feature>
<feature type="region of interest" description="Disordered" evidence="7">
    <location>
        <begin position="861"/>
        <end position="891"/>
    </location>
</feature>
<organism evidence="9 10">
    <name type="scientific">Glonium stellatum</name>
    <dbReference type="NCBI Taxonomy" id="574774"/>
    <lineage>
        <taxon>Eukaryota</taxon>
        <taxon>Fungi</taxon>
        <taxon>Dikarya</taxon>
        <taxon>Ascomycota</taxon>
        <taxon>Pezizomycotina</taxon>
        <taxon>Dothideomycetes</taxon>
        <taxon>Pleosporomycetidae</taxon>
        <taxon>Gloniales</taxon>
        <taxon>Gloniaceae</taxon>
        <taxon>Glonium</taxon>
    </lineage>
</organism>
<feature type="compositionally biased region" description="Low complexity" evidence="7">
    <location>
        <begin position="1101"/>
        <end position="1112"/>
    </location>
</feature>
<evidence type="ECO:0000256" key="5">
    <source>
        <dbReference type="ARBA" id="ARBA00023163"/>
    </source>
</evidence>
<dbReference type="FunFam" id="2.130.10.10:FF:000577">
    <property type="entry name" value="WD domain G-beta repeat protein"/>
    <property type="match status" value="1"/>
</dbReference>
<keyword evidence="10" id="KW-1185">Reference proteome</keyword>
<keyword evidence="3" id="KW-0694">RNA-binding</keyword>
<evidence type="ECO:0000313" key="10">
    <source>
        <dbReference type="Proteomes" id="UP000250140"/>
    </source>
</evidence>
<sequence>MSAGQLSGHRSSSRSSKRSDTRLKPPTPSITPKNDDFGFEPCAATASFFLYAQRNVILCLHHDTLAIERRFTRHREDVSWISVDNVSERGSGRLVVSYDTGSTAIVWDLFTGDEVARFASYEQIRIATWMKNGNVAFGNTQGNVILFEPSTSEHISARTIFDPITALAPAADCRTFAIGYLNGSILIATLQPSFTILHTLTTPRAPSPIIGLAWHGSSSKQKSEMLAVQTSDGDLRVWSIPKAPHGDSPCVIRILNRMENREPGPSWFGWSKNGRIIQYSEGQTLAWDVRTKRVAYDPVPTIDGVVAIANYGPTATLFTLGCNYTVQQYDLNPNGMQGLVANVTHPPANTPPSPPNSIEEKKKIMETPITAHPTTSKLPLLPVYLESDASEGEGVAMSPLQKIAQEMDQLDEERRDRVGPLSPVSSRSSQSSRSSGGSRGGPRYRYDKPLSSKSSKTSERSAGNSTVFSSGSNHTAASRESISIRSMSSTTSSRYGGSSLRREVVRSPAEEKKPKELDLFPFTKARITEVPFRTPQYGPQRTPDDLRQQMLSVVFGWDNDIESLIRDELARHAPGSAASVLLSKWLGELGADFMASMVSSQSMTSSDWMLLALSSMGQDSQKKVGEAFVQRLLEKGDIHPAVAILLGLGEHNDAIEVYVSRKFYMEAILLTCLINPVDWQRQSYLVRKWGEVAVSHGKPELAVRCFSCTSLESSEPWFSPRAQDAVYTAQKQHLLGTQLSPPLSPPTSMVPNRITAKLSALKLVTNFGEKAAPQMLSTTDEQTPMGIGVTPIAESALSPSVGTNQWLRPNHRALREPSSARTATPGAYRRKRLPSKSDTDRVPSSSLAALVVPERVSRSDNVVPQTAVDTTGRESETIPFSHRRASSSSAPKEFLLSATTYNPGESSKKDALPSPALGVFATLKQEGRSRNGSRDRKPDGLFLETKDTIIIEGPSSSLMGSASEMGGVGVLSPPLTGASVKSAKARSIDQYISSLEEANYYSRVRSDSRAESRAESRHESRTVTPRPPEQRPESRNARARSRPRDLSESRGRSGVRYIRPAKRSPSSPVPMSPEDAGIYSRGKKEASTNTDDTLDDENYYRITSPIESISSRTRSRTRTAGTKVRSSSKVSRRAESPEGRAKPGSRAVSRNASRRPAEDRGRSNTREGGSMIRSPSSPLPMSSQAQLYKDDEDEYPDVEPLRTRQRSTSRRPGERGTSARREPSPDRRLPRDRSMSRKASSTLREPSRSRRELREPSPERIERPSSRGSNNSARSGQLSKKEPQLRTISRKEMAARELEQRRLSLARRPSAPVIPHPGELALRPVLSDRSQTDLGDNPSFLPMSVYGGGIVRSQTADPEFQRRHSPQEKRHSPQGAGPTSTNSVPIGLPATPRAMRHPKYMSSDPNEREGIPAVPSIPDNLIQLSNPVEQDAAQDDLGPLLPATVYGQKVSSPPRAASAPPEKFLGQQRYTQSVSTSTQSINVPRRSSLTGRGHSRLNTSPDVSWKRVSPPPITASIDETLHENQVVIIEQDSSAPPILAELQHLAGPPPPPPPPPVIFGHSPKSSLGVINIAIDENSGNRNQQPAVEIIPTGSPSLHRRGRGSVSENLGQRFRQVTDRMRSTSRSRAKSPPAEYHGPSPYESIPPPIPFTRRDAKSPAQDSVSQFGPIPIPPPPPAGPGGQLIEQVIPPDDVRNTQLPFAGYRNPKEIRANMPPDQLQQGVYQPVEPGMF</sequence>
<gene>
    <name evidence="9" type="ORF">AOQ84DRAFT_409278</name>
</gene>
<dbReference type="GO" id="GO:0045944">
    <property type="term" value="P:positive regulation of transcription by RNA polymerase II"/>
    <property type="evidence" value="ECO:0007669"/>
    <property type="project" value="TreeGrafter"/>
</dbReference>
<feature type="compositionally biased region" description="Polar residues" evidence="7">
    <location>
        <begin position="1173"/>
        <end position="1186"/>
    </location>
</feature>
<name>A0A8E2JRY8_9PEZI</name>
<proteinExistence type="predicted"/>
<dbReference type="GO" id="GO:0003723">
    <property type="term" value="F:RNA binding"/>
    <property type="evidence" value="ECO:0007669"/>
    <property type="project" value="UniProtKB-KW"/>
</dbReference>
<dbReference type="Proteomes" id="UP000250140">
    <property type="component" value="Unassembled WGS sequence"/>
</dbReference>
<dbReference type="Pfam" id="PF23774">
    <property type="entry name" value="TPR_GEMI5"/>
    <property type="match status" value="1"/>
</dbReference>
<feature type="compositionally biased region" description="Pro residues" evidence="7">
    <location>
        <begin position="1669"/>
        <end position="1678"/>
    </location>
</feature>
<feature type="compositionally biased region" description="Low complexity" evidence="7">
    <location>
        <begin position="419"/>
        <end position="436"/>
    </location>
</feature>
<feature type="compositionally biased region" description="Basic and acidic residues" evidence="7">
    <location>
        <begin position="1004"/>
        <end position="1021"/>
    </location>
</feature>
<evidence type="ECO:0000256" key="6">
    <source>
        <dbReference type="ARBA" id="ARBA00023242"/>
    </source>
</evidence>
<feature type="region of interest" description="Disordered" evidence="7">
    <location>
        <begin position="408"/>
        <end position="515"/>
    </location>
</feature>
<evidence type="ECO:0000313" key="9">
    <source>
        <dbReference type="EMBL" id="OCL07278.1"/>
    </source>
</evidence>
<dbReference type="PANTHER" id="PTHR15528:SF11">
    <property type="entry name" value="FI18188P1"/>
    <property type="match status" value="1"/>
</dbReference>
<dbReference type="InterPro" id="IPR036322">
    <property type="entry name" value="WD40_repeat_dom_sf"/>
</dbReference>
<feature type="region of interest" description="Disordered" evidence="7">
    <location>
        <begin position="1"/>
        <end position="35"/>
    </location>
</feature>
<dbReference type="InterPro" id="IPR056421">
    <property type="entry name" value="TPR_GEMI5"/>
</dbReference>
<accession>A0A8E2JRY8</accession>
<feature type="compositionally biased region" description="Low complexity" evidence="7">
    <location>
        <begin position="1451"/>
        <end position="1461"/>
    </location>
</feature>
<dbReference type="InterPro" id="IPR015943">
    <property type="entry name" value="WD40/YVTN_repeat-like_dom_sf"/>
</dbReference>
<feature type="region of interest" description="Disordered" evidence="7">
    <location>
        <begin position="1702"/>
        <end position="1731"/>
    </location>
</feature>
<feature type="compositionally biased region" description="Basic and acidic residues" evidence="7">
    <location>
        <begin position="1028"/>
        <end position="1051"/>
    </location>
</feature>
<dbReference type="PANTHER" id="PTHR15528">
    <property type="entry name" value="PEROXISOME PROLIFERATOR ACTIVATED RECEPTOR GAMMA COACTIVATOR 1 PGC-1 -RELATED"/>
    <property type="match status" value="1"/>
</dbReference>
<dbReference type="GO" id="GO:0003712">
    <property type="term" value="F:transcription coregulator activity"/>
    <property type="evidence" value="ECO:0007669"/>
    <property type="project" value="InterPro"/>
</dbReference>
<feature type="domain" description="Gem-associated protein 5 TPR" evidence="8">
    <location>
        <begin position="554"/>
        <end position="706"/>
    </location>
</feature>
<evidence type="ECO:0000256" key="2">
    <source>
        <dbReference type="ARBA" id="ARBA00022553"/>
    </source>
</evidence>
<feature type="compositionally biased region" description="Basic and acidic residues" evidence="7">
    <location>
        <begin position="500"/>
        <end position="515"/>
    </location>
</feature>
<evidence type="ECO:0000256" key="7">
    <source>
        <dbReference type="SAM" id="MobiDB-lite"/>
    </source>
</evidence>
<evidence type="ECO:0000256" key="1">
    <source>
        <dbReference type="ARBA" id="ARBA00004123"/>
    </source>
</evidence>
<reference evidence="9 10" key="1">
    <citation type="journal article" date="2016" name="Nat. Commun.">
        <title>Ectomycorrhizal ecology is imprinted in the genome of the dominant symbiotic fungus Cenococcum geophilum.</title>
        <authorList>
            <consortium name="DOE Joint Genome Institute"/>
            <person name="Peter M."/>
            <person name="Kohler A."/>
            <person name="Ohm R.A."/>
            <person name="Kuo A."/>
            <person name="Krutzmann J."/>
            <person name="Morin E."/>
            <person name="Arend M."/>
            <person name="Barry K.W."/>
            <person name="Binder M."/>
            <person name="Choi C."/>
            <person name="Clum A."/>
            <person name="Copeland A."/>
            <person name="Grisel N."/>
            <person name="Haridas S."/>
            <person name="Kipfer T."/>
            <person name="LaButti K."/>
            <person name="Lindquist E."/>
            <person name="Lipzen A."/>
            <person name="Maire R."/>
            <person name="Meier B."/>
            <person name="Mihaltcheva S."/>
            <person name="Molinier V."/>
            <person name="Murat C."/>
            <person name="Poggeler S."/>
            <person name="Quandt C.A."/>
            <person name="Sperisen C."/>
            <person name="Tritt A."/>
            <person name="Tisserant E."/>
            <person name="Crous P.W."/>
            <person name="Henrissat B."/>
            <person name="Nehls U."/>
            <person name="Egli S."/>
            <person name="Spatafora J.W."/>
            <person name="Grigoriev I.V."/>
            <person name="Martin F.M."/>
        </authorList>
    </citation>
    <scope>NUCLEOTIDE SEQUENCE [LARGE SCALE GENOMIC DNA]</scope>
    <source>
        <strain evidence="9 10">CBS 207.34</strain>
    </source>
</reference>
<feature type="compositionally biased region" description="Polar residues" evidence="7">
    <location>
        <begin position="462"/>
        <end position="476"/>
    </location>
</feature>
<feature type="region of interest" description="Disordered" evidence="7">
    <location>
        <begin position="1444"/>
        <end position="1510"/>
    </location>
</feature>
<feature type="region of interest" description="Disordered" evidence="7">
    <location>
        <begin position="1357"/>
        <end position="1419"/>
    </location>
</feature>
<feature type="compositionally biased region" description="Basic and acidic residues" evidence="7">
    <location>
        <begin position="1279"/>
        <end position="1302"/>
    </location>
</feature>
<dbReference type="InterPro" id="IPR034605">
    <property type="entry name" value="PGC-1"/>
</dbReference>
<feature type="compositionally biased region" description="Polar residues" evidence="7">
    <location>
        <begin position="1468"/>
        <end position="1502"/>
    </location>
</feature>
<protein>
    <recommendedName>
        <fullName evidence="8">Gem-associated protein 5 TPR domain-containing protein</fullName>
    </recommendedName>
</protein>
<keyword evidence="2" id="KW-0597">Phosphoprotein</keyword>
<feature type="compositionally biased region" description="Basic and acidic residues" evidence="7">
    <location>
        <begin position="1211"/>
        <end position="1235"/>
    </location>
</feature>
<keyword evidence="4" id="KW-0805">Transcription regulation</keyword>
<feature type="compositionally biased region" description="Basic and acidic residues" evidence="7">
    <location>
        <begin position="1132"/>
        <end position="1141"/>
    </location>
</feature>
<feature type="compositionally biased region" description="Low complexity" evidence="7">
    <location>
        <begin position="1266"/>
        <end position="1276"/>
    </location>
</feature>
<feature type="compositionally biased region" description="Basic and acidic residues" evidence="7">
    <location>
        <begin position="1245"/>
        <end position="1265"/>
    </location>
</feature>
<keyword evidence="5" id="KW-0804">Transcription</keyword>